<dbReference type="Gene3D" id="3.90.1150.30">
    <property type="match status" value="1"/>
</dbReference>
<dbReference type="SUPFAM" id="SSF142906">
    <property type="entry name" value="YjbR-like"/>
    <property type="match status" value="1"/>
</dbReference>
<dbReference type="Proteomes" id="UP000266340">
    <property type="component" value="Unassembled WGS sequence"/>
</dbReference>
<comment type="caution">
    <text evidence="1">The sequence shown here is derived from an EMBL/GenBank/DDBJ whole genome shotgun (WGS) entry which is preliminary data.</text>
</comment>
<dbReference type="InterPro" id="IPR058532">
    <property type="entry name" value="YjbR/MT2646/Rv2570-like"/>
</dbReference>
<dbReference type="OrthoDB" id="277063at2"/>
<reference evidence="1 2" key="1">
    <citation type="submission" date="2018-09" db="EMBL/GenBank/DDBJ databases">
        <title>Cohnella cavernae sp. nov., isolated from a karst cave.</title>
        <authorList>
            <person name="Zhu H."/>
        </authorList>
    </citation>
    <scope>NUCLEOTIDE SEQUENCE [LARGE SCALE GENOMIC DNA]</scope>
    <source>
        <strain evidence="1 2">K2E09-144</strain>
    </source>
</reference>
<organism evidence="1 2">
    <name type="scientific">Cohnella faecalis</name>
    <dbReference type="NCBI Taxonomy" id="2315694"/>
    <lineage>
        <taxon>Bacteria</taxon>
        <taxon>Bacillati</taxon>
        <taxon>Bacillota</taxon>
        <taxon>Bacilli</taxon>
        <taxon>Bacillales</taxon>
        <taxon>Paenibacillaceae</taxon>
        <taxon>Cohnella</taxon>
    </lineage>
</organism>
<gene>
    <name evidence="1" type="ORF">D3H35_11905</name>
</gene>
<accession>A0A398CJ89</accession>
<dbReference type="InterPro" id="IPR038056">
    <property type="entry name" value="YjbR-like_sf"/>
</dbReference>
<keyword evidence="2" id="KW-1185">Reference proteome</keyword>
<evidence type="ECO:0000313" key="2">
    <source>
        <dbReference type="Proteomes" id="UP000266340"/>
    </source>
</evidence>
<dbReference type="AlphaFoldDB" id="A0A398CJ89"/>
<dbReference type="EMBL" id="QXJM01000037">
    <property type="protein sequence ID" value="RIE03376.1"/>
    <property type="molecule type" value="Genomic_DNA"/>
</dbReference>
<sequence length="114" mass="13129">MISVDEIRSYVLTLPETVEVEHWGKPSFRIKNKIFVVLQEDGRTLTVKTIGDDRAIYTELDPTTYRIPDAYAKLSYMHMNINQVEPEEARGLIYKAWSSVAPKRLVNRKPGTMS</sequence>
<dbReference type="Pfam" id="PF04237">
    <property type="entry name" value="YjbR"/>
    <property type="match status" value="1"/>
</dbReference>
<dbReference type="GO" id="GO:0003677">
    <property type="term" value="F:DNA binding"/>
    <property type="evidence" value="ECO:0007669"/>
    <property type="project" value="UniProtKB-KW"/>
</dbReference>
<protein>
    <submittedName>
        <fullName evidence="1">MmcQ/YjbR family DNA-binding protein</fullName>
    </submittedName>
</protein>
<proteinExistence type="predicted"/>
<dbReference type="RefSeq" id="WP_119149565.1">
    <property type="nucleotide sequence ID" value="NZ_JBHSOV010000005.1"/>
</dbReference>
<evidence type="ECO:0000313" key="1">
    <source>
        <dbReference type="EMBL" id="RIE03376.1"/>
    </source>
</evidence>
<keyword evidence="1" id="KW-0238">DNA-binding</keyword>
<name>A0A398CJ89_9BACL</name>